<dbReference type="EMBL" id="FOPP01000003">
    <property type="protein sequence ID" value="SFG93198.1"/>
    <property type="molecule type" value="Genomic_DNA"/>
</dbReference>
<keyword evidence="2" id="KW-0808">Transferase</keyword>
<evidence type="ECO:0000259" key="1">
    <source>
        <dbReference type="Pfam" id="PF05050"/>
    </source>
</evidence>
<accession>A0A1I2VVC5</accession>
<dbReference type="Pfam" id="PF05050">
    <property type="entry name" value="Methyltransf_21"/>
    <property type="match status" value="1"/>
</dbReference>
<dbReference type="SUPFAM" id="SSF53335">
    <property type="entry name" value="S-adenosyl-L-methionine-dependent methyltransferases"/>
    <property type="match status" value="1"/>
</dbReference>
<feature type="domain" description="Methyltransferase FkbM" evidence="1">
    <location>
        <begin position="90"/>
        <end position="241"/>
    </location>
</feature>
<dbReference type="InterPro" id="IPR006342">
    <property type="entry name" value="FkbM_mtfrase"/>
</dbReference>
<reference evidence="2 3" key="1">
    <citation type="submission" date="2016-10" db="EMBL/GenBank/DDBJ databases">
        <authorList>
            <person name="de Groot N.N."/>
        </authorList>
    </citation>
    <scope>NUCLEOTIDE SEQUENCE [LARGE SCALE GENOMIC DNA]</scope>
    <source>
        <strain evidence="2 3">DSM 18684</strain>
    </source>
</reference>
<dbReference type="Gene3D" id="3.40.50.150">
    <property type="entry name" value="Vaccinia Virus protein VP39"/>
    <property type="match status" value="1"/>
</dbReference>
<dbReference type="AlphaFoldDB" id="A0A1I2VVC5"/>
<dbReference type="NCBIfam" id="TIGR01444">
    <property type="entry name" value="fkbM_fam"/>
    <property type="match status" value="1"/>
</dbReference>
<dbReference type="GO" id="GO:0008168">
    <property type="term" value="F:methyltransferase activity"/>
    <property type="evidence" value="ECO:0007669"/>
    <property type="project" value="UniProtKB-KW"/>
</dbReference>
<evidence type="ECO:0000313" key="3">
    <source>
        <dbReference type="Proteomes" id="UP000199666"/>
    </source>
</evidence>
<dbReference type="PANTHER" id="PTHR34203:SF15">
    <property type="entry name" value="SLL1173 PROTEIN"/>
    <property type="match status" value="1"/>
</dbReference>
<keyword evidence="2" id="KW-0489">Methyltransferase</keyword>
<dbReference type="InterPro" id="IPR052514">
    <property type="entry name" value="SAM-dependent_MTase"/>
</dbReference>
<dbReference type="OrthoDB" id="9812600at2"/>
<sequence>MNAFRRTFGFINQHPLAKRHLIKSYLRFIFWQFRSRIYFGLIKVHFLEKTYFLAKKGLTGLTGNIYTGLHEFNDMGFLLHFLRSGDTFFDVGANVGSYTLLASSVCKAKSISFEPIPQTYDILKQNIELNKIVHLVQAENKGVGKEVGNLKFTTNGDTTNHVLIGDDGNTAAVNVPVVTLDGYYPSSKPALLKIDVEGFETEVLNGASSILQDNCLKAIIIELIGGGAQYGYDENEIHLKLLDLSFKSYTYDPITRALKELQSIRNSNTIYIRDLAFVEKRLNEAKPFEIFNEKI</sequence>
<protein>
    <submittedName>
        <fullName evidence="2">Methyltransferase, FkbM family</fullName>
    </submittedName>
</protein>
<dbReference type="PANTHER" id="PTHR34203">
    <property type="entry name" value="METHYLTRANSFERASE, FKBM FAMILY PROTEIN"/>
    <property type="match status" value="1"/>
</dbReference>
<proteinExistence type="predicted"/>
<dbReference type="InterPro" id="IPR029063">
    <property type="entry name" value="SAM-dependent_MTases_sf"/>
</dbReference>
<keyword evidence="3" id="KW-1185">Reference proteome</keyword>
<evidence type="ECO:0000313" key="2">
    <source>
        <dbReference type="EMBL" id="SFG93198.1"/>
    </source>
</evidence>
<dbReference type="STRING" id="414048.SAMN04489864_103296"/>
<dbReference type="Proteomes" id="UP000199666">
    <property type="component" value="Unassembled WGS sequence"/>
</dbReference>
<gene>
    <name evidence="2" type="ORF">SAMN04489864_103296</name>
</gene>
<dbReference type="GO" id="GO:0032259">
    <property type="term" value="P:methylation"/>
    <property type="evidence" value="ECO:0007669"/>
    <property type="project" value="UniProtKB-KW"/>
</dbReference>
<organism evidence="2 3">
    <name type="scientific">Pedobacter insulae</name>
    <dbReference type="NCBI Taxonomy" id="414048"/>
    <lineage>
        <taxon>Bacteria</taxon>
        <taxon>Pseudomonadati</taxon>
        <taxon>Bacteroidota</taxon>
        <taxon>Sphingobacteriia</taxon>
        <taxon>Sphingobacteriales</taxon>
        <taxon>Sphingobacteriaceae</taxon>
        <taxon>Pedobacter</taxon>
    </lineage>
</organism>
<name>A0A1I2VVC5_9SPHI</name>